<dbReference type="PANTHER" id="PTHR43698">
    <property type="entry name" value="RIBD C-TERMINAL DOMAIN CONTAINING PROTEIN"/>
    <property type="match status" value="1"/>
</dbReference>
<proteinExistence type="predicted"/>
<dbReference type="InterPro" id="IPR013096">
    <property type="entry name" value="Cupin_2"/>
</dbReference>
<feature type="signal peptide" evidence="1">
    <location>
        <begin position="1"/>
        <end position="18"/>
    </location>
</feature>
<dbReference type="Gene3D" id="2.60.120.10">
    <property type="entry name" value="Jelly Rolls"/>
    <property type="match status" value="1"/>
</dbReference>
<dbReference type="Proteomes" id="UP000667650">
    <property type="component" value="Unassembled WGS sequence"/>
</dbReference>
<dbReference type="SUPFAM" id="SSF51182">
    <property type="entry name" value="RmlC-like cupins"/>
    <property type="match status" value="1"/>
</dbReference>
<organism evidence="3 4">
    <name type="scientific">Flagellimonas ochracea</name>
    <dbReference type="NCBI Taxonomy" id="2696472"/>
    <lineage>
        <taxon>Bacteria</taxon>
        <taxon>Pseudomonadati</taxon>
        <taxon>Bacteroidota</taxon>
        <taxon>Flavobacteriia</taxon>
        <taxon>Flavobacteriales</taxon>
        <taxon>Flavobacteriaceae</taxon>
        <taxon>Flagellimonas</taxon>
    </lineage>
</organism>
<keyword evidence="4" id="KW-1185">Reference proteome</keyword>
<comment type="caution">
    <text evidence="3">The sequence shown here is derived from an EMBL/GenBank/DDBJ whole genome shotgun (WGS) entry which is preliminary data.</text>
</comment>
<dbReference type="InterPro" id="IPR047263">
    <property type="entry name" value="HNL-like_cupin"/>
</dbReference>
<gene>
    <name evidence="3" type="ORF">GTQ34_13355</name>
</gene>
<sequence>MKRLVAILFALLPLIVHGQDSDYKITSFLNEGIKAPNTHHIGDAWLNFLLKADNSIDYNITQATFSPNSTLDWHKHTTPQVLIIIEGEGYYQERGKEPIILKKGDVIKCEKDIEHWHTSAVGSKVSYIAIYGSEPTVWTEKLTKEYYDSVAEKLQRN</sequence>
<protein>
    <submittedName>
        <fullName evidence="3">Cupin domain-containing protein</fullName>
    </submittedName>
</protein>
<dbReference type="AlphaFoldDB" id="A0A964WYT5"/>
<evidence type="ECO:0000313" key="3">
    <source>
        <dbReference type="EMBL" id="NAY92904.1"/>
    </source>
</evidence>
<dbReference type="EMBL" id="JAAABI010000005">
    <property type="protein sequence ID" value="NAY92904.1"/>
    <property type="molecule type" value="Genomic_DNA"/>
</dbReference>
<dbReference type="Pfam" id="PF07883">
    <property type="entry name" value="Cupin_2"/>
    <property type="match status" value="1"/>
</dbReference>
<feature type="domain" description="Cupin type-2" evidence="2">
    <location>
        <begin position="64"/>
        <end position="130"/>
    </location>
</feature>
<reference evidence="3" key="1">
    <citation type="submission" date="2020-01" db="EMBL/GenBank/DDBJ databases">
        <title>Muricauda ochracea sp. nov., isolated from a tidal flat of Garorim bay in Korea.</title>
        <authorList>
            <person name="Kim D."/>
            <person name="Yoo Y."/>
            <person name="Kim J.-J."/>
        </authorList>
    </citation>
    <scope>NUCLEOTIDE SEQUENCE</scope>
    <source>
        <strain evidence="3">JGD-17</strain>
    </source>
</reference>
<evidence type="ECO:0000313" key="4">
    <source>
        <dbReference type="Proteomes" id="UP000667650"/>
    </source>
</evidence>
<evidence type="ECO:0000256" key="1">
    <source>
        <dbReference type="SAM" id="SignalP"/>
    </source>
</evidence>
<accession>A0A964WYT5</accession>
<dbReference type="RefSeq" id="WP_166524324.1">
    <property type="nucleotide sequence ID" value="NZ_JAAABI010000005.1"/>
</dbReference>
<evidence type="ECO:0000259" key="2">
    <source>
        <dbReference type="Pfam" id="PF07883"/>
    </source>
</evidence>
<dbReference type="InterPro" id="IPR011051">
    <property type="entry name" value="RmlC_Cupin_sf"/>
</dbReference>
<keyword evidence="1" id="KW-0732">Signal</keyword>
<name>A0A964WYT5_9FLAO</name>
<feature type="chain" id="PRO_5037400851" evidence="1">
    <location>
        <begin position="19"/>
        <end position="157"/>
    </location>
</feature>
<dbReference type="InterPro" id="IPR014710">
    <property type="entry name" value="RmlC-like_jellyroll"/>
</dbReference>
<dbReference type="PANTHER" id="PTHR43698:SF1">
    <property type="entry name" value="BLL4564 PROTEIN"/>
    <property type="match status" value="1"/>
</dbReference>
<dbReference type="CDD" id="cd02233">
    <property type="entry name" value="cupin_HNL-like"/>
    <property type="match status" value="1"/>
</dbReference>